<dbReference type="Proteomes" id="UP000614460">
    <property type="component" value="Unassembled WGS sequence"/>
</dbReference>
<gene>
    <name evidence="1" type="ORF">GCM10011516_09680</name>
</gene>
<keyword evidence="2" id="KW-1185">Reference proteome</keyword>
<proteinExistence type="predicted"/>
<organism evidence="1 2">
    <name type="scientific">Sphingobacterium cellulitidis</name>
    <dbReference type="NCBI Taxonomy" id="1768011"/>
    <lineage>
        <taxon>Bacteria</taxon>
        <taxon>Pseudomonadati</taxon>
        <taxon>Bacteroidota</taxon>
        <taxon>Sphingobacteriia</taxon>
        <taxon>Sphingobacteriales</taxon>
        <taxon>Sphingobacteriaceae</taxon>
        <taxon>Sphingobacterium</taxon>
    </lineage>
</organism>
<dbReference type="AlphaFoldDB" id="A0A8H9FZS6"/>
<reference evidence="1" key="2">
    <citation type="submission" date="2020-09" db="EMBL/GenBank/DDBJ databases">
        <authorList>
            <person name="Sun Q."/>
            <person name="Zhou Y."/>
        </authorList>
    </citation>
    <scope>NUCLEOTIDE SEQUENCE</scope>
    <source>
        <strain evidence="1">CGMCC 1.15966</strain>
    </source>
</reference>
<comment type="caution">
    <text evidence="1">The sequence shown here is derived from an EMBL/GenBank/DDBJ whole genome shotgun (WGS) entry which is preliminary data.</text>
</comment>
<dbReference type="RefSeq" id="WP_094257156.1">
    <property type="nucleotide sequence ID" value="NZ_BMKM01000002.1"/>
</dbReference>
<evidence type="ECO:0000313" key="2">
    <source>
        <dbReference type="Proteomes" id="UP000614460"/>
    </source>
</evidence>
<sequence>MKKITTFAVLLSTAVWMGSCGNANNKGDKTGDSTSSNVAKGLKPLTNEKESNQFHLYFDLTNPSATDSSMVYDAKAEFNNEPVGFKVEVLKNIEPGINEKGQADEELGFRKGAVRISSNGAPSDNFVKTLGTLFKLPTDGKMTTNTLDPLVFSSNNKKVDLSNPGTYSFKYFFDNGTGKEAEMFGKIDTYKQSFELGEKDSTFRAAIISAFEGK</sequence>
<dbReference type="EMBL" id="BMKM01000002">
    <property type="protein sequence ID" value="GGE13924.1"/>
    <property type="molecule type" value="Genomic_DNA"/>
</dbReference>
<dbReference type="PROSITE" id="PS51257">
    <property type="entry name" value="PROKAR_LIPOPROTEIN"/>
    <property type="match status" value="1"/>
</dbReference>
<protein>
    <recommendedName>
        <fullName evidence="3">Lipoprotein</fullName>
    </recommendedName>
</protein>
<accession>A0A8H9FZS6</accession>
<evidence type="ECO:0008006" key="3">
    <source>
        <dbReference type="Google" id="ProtNLM"/>
    </source>
</evidence>
<evidence type="ECO:0000313" key="1">
    <source>
        <dbReference type="EMBL" id="GGE13924.1"/>
    </source>
</evidence>
<reference evidence="1" key="1">
    <citation type="journal article" date="2014" name="Int. J. Syst. Evol. Microbiol.">
        <title>Complete genome sequence of Corynebacterium casei LMG S-19264T (=DSM 44701T), isolated from a smear-ripened cheese.</title>
        <authorList>
            <consortium name="US DOE Joint Genome Institute (JGI-PGF)"/>
            <person name="Walter F."/>
            <person name="Albersmeier A."/>
            <person name="Kalinowski J."/>
            <person name="Ruckert C."/>
        </authorList>
    </citation>
    <scope>NUCLEOTIDE SEQUENCE</scope>
    <source>
        <strain evidence="1">CGMCC 1.15966</strain>
    </source>
</reference>
<name>A0A8H9FZS6_9SPHI</name>